<gene>
    <name evidence="1" type="ORF">MNBD_GAMMA26-1358</name>
</gene>
<organism evidence="1">
    <name type="scientific">hydrothermal vent metagenome</name>
    <dbReference type="NCBI Taxonomy" id="652676"/>
    <lineage>
        <taxon>unclassified sequences</taxon>
        <taxon>metagenomes</taxon>
        <taxon>ecological metagenomes</taxon>
    </lineage>
</organism>
<protein>
    <submittedName>
        <fullName evidence="1">Uncharacterized protein</fullName>
    </submittedName>
</protein>
<reference evidence="1" key="1">
    <citation type="submission" date="2018-06" db="EMBL/GenBank/DDBJ databases">
        <authorList>
            <person name="Zhirakovskaya E."/>
        </authorList>
    </citation>
    <scope>NUCLEOTIDE SEQUENCE</scope>
</reference>
<name>A0A3B1BK68_9ZZZZ</name>
<evidence type="ECO:0000313" key="1">
    <source>
        <dbReference type="EMBL" id="VAX11828.1"/>
    </source>
</evidence>
<proteinExistence type="predicted"/>
<dbReference type="AlphaFoldDB" id="A0A3B1BK68"/>
<dbReference type="EMBL" id="UOFX01000094">
    <property type="protein sequence ID" value="VAX11828.1"/>
    <property type="molecule type" value="Genomic_DNA"/>
</dbReference>
<sequence length="101" mass="11613">MSDDFDKPKWDIALEALINEVYEKRQAPLTVDDLQGLAVLHAIRFDDILDTLMIMCIDGEWRYKNAQGDIQPIKQEDYDELFKSGRTTDEGVAGYDGSWLK</sequence>
<accession>A0A3B1BK68</accession>